<dbReference type="Proteomes" id="UP000233837">
    <property type="component" value="Unassembled WGS sequence"/>
</dbReference>
<dbReference type="PRINTS" id="PR00069">
    <property type="entry name" value="ALDKETRDTASE"/>
</dbReference>
<name>A0A2I0V840_9ASPA</name>
<dbReference type="InterPro" id="IPR036812">
    <property type="entry name" value="NAD(P)_OxRdtase_dom_sf"/>
</dbReference>
<dbReference type="PANTHER" id="PTHR11732">
    <property type="entry name" value="ALDO/KETO REDUCTASE"/>
    <property type="match status" value="1"/>
</dbReference>
<dbReference type="GO" id="GO:0016491">
    <property type="term" value="F:oxidoreductase activity"/>
    <property type="evidence" value="ECO:0007669"/>
    <property type="project" value="InterPro"/>
</dbReference>
<dbReference type="Pfam" id="PF00248">
    <property type="entry name" value="Aldo_ket_red"/>
    <property type="match status" value="1"/>
</dbReference>
<evidence type="ECO:0000313" key="3">
    <source>
        <dbReference type="Proteomes" id="UP000233837"/>
    </source>
</evidence>
<dbReference type="SUPFAM" id="SSF51430">
    <property type="entry name" value="NAD(P)-linked oxidoreductase"/>
    <property type="match status" value="1"/>
</dbReference>
<dbReference type="STRING" id="906689.A0A2I0V840"/>
<dbReference type="AlphaFoldDB" id="A0A2I0V840"/>
<dbReference type="Gene3D" id="3.20.20.100">
    <property type="entry name" value="NADP-dependent oxidoreductase domain"/>
    <property type="match status" value="1"/>
</dbReference>
<dbReference type="InterPro" id="IPR023210">
    <property type="entry name" value="NADP_OxRdtase_dom"/>
</dbReference>
<reference evidence="2 3" key="2">
    <citation type="journal article" date="2017" name="Nature">
        <title>The Apostasia genome and the evolution of orchids.</title>
        <authorList>
            <person name="Zhang G.Q."/>
            <person name="Liu K.W."/>
            <person name="Li Z."/>
            <person name="Lohaus R."/>
            <person name="Hsiao Y.Y."/>
            <person name="Niu S.C."/>
            <person name="Wang J.Y."/>
            <person name="Lin Y.C."/>
            <person name="Xu Q."/>
            <person name="Chen L.J."/>
            <person name="Yoshida K."/>
            <person name="Fujiwara S."/>
            <person name="Wang Z.W."/>
            <person name="Zhang Y.Q."/>
            <person name="Mitsuda N."/>
            <person name="Wang M."/>
            <person name="Liu G.H."/>
            <person name="Pecoraro L."/>
            <person name="Huang H.X."/>
            <person name="Xiao X.J."/>
            <person name="Lin M."/>
            <person name="Wu X.Y."/>
            <person name="Wu W.L."/>
            <person name="Chen Y.Y."/>
            <person name="Chang S.B."/>
            <person name="Sakamoto S."/>
            <person name="Ohme-Takagi M."/>
            <person name="Yagi M."/>
            <person name="Zeng S.J."/>
            <person name="Shen C.Y."/>
            <person name="Yeh C.M."/>
            <person name="Luo Y.B."/>
            <person name="Tsai W.C."/>
            <person name="Van de Peer Y."/>
            <person name="Liu Z.J."/>
        </authorList>
    </citation>
    <scope>NUCLEOTIDE SEQUENCE [LARGE SCALE GENOMIC DNA]</scope>
    <source>
        <tissue evidence="2">The whole plant</tissue>
    </source>
</reference>
<sequence>MFFTQHANDLNMWAASSWTGFQVFGADGVCLNPNPISSLVGTVLVSNPFSPIVSPAAPLSIVAACSIGSSITNGGLAVCGAFDGDVYPVVTPARLAMNDINCCINLRGSPTCAEVADLSDDNSVSLVDGGGETLVELGEAGVVVPLIDVPIYVISNANINLQLDYIDLYLIHMPLSSKPGTCRLLIKRDDALPLDIKSVWKAMEDCQKLGLTNLIGVSNFSPHMIDKLLVTAEVPPSVNQVCN</sequence>
<accession>A0A2I0V840</accession>
<reference evidence="2 3" key="1">
    <citation type="journal article" date="2016" name="Sci. Rep.">
        <title>The Dendrobium catenatum Lindl. genome sequence provides insights into polysaccharide synthase, floral development and adaptive evolution.</title>
        <authorList>
            <person name="Zhang G.Q."/>
            <person name="Xu Q."/>
            <person name="Bian C."/>
            <person name="Tsai W.C."/>
            <person name="Yeh C.M."/>
            <person name="Liu K.W."/>
            <person name="Yoshida K."/>
            <person name="Zhang L.S."/>
            <person name="Chang S.B."/>
            <person name="Chen F."/>
            <person name="Shi Y."/>
            <person name="Su Y.Y."/>
            <person name="Zhang Y.Q."/>
            <person name="Chen L.J."/>
            <person name="Yin Y."/>
            <person name="Lin M."/>
            <person name="Huang H."/>
            <person name="Deng H."/>
            <person name="Wang Z.W."/>
            <person name="Zhu S.L."/>
            <person name="Zhao X."/>
            <person name="Deng C."/>
            <person name="Niu S.C."/>
            <person name="Huang J."/>
            <person name="Wang M."/>
            <person name="Liu G.H."/>
            <person name="Yang H.J."/>
            <person name="Xiao X.J."/>
            <person name="Hsiao Y.Y."/>
            <person name="Wu W.L."/>
            <person name="Chen Y.Y."/>
            <person name="Mitsuda N."/>
            <person name="Ohme-Takagi M."/>
            <person name="Luo Y.B."/>
            <person name="Van de Peer Y."/>
            <person name="Liu Z.J."/>
        </authorList>
    </citation>
    <scope>NUCLEOTIDE SEQUENCE [LARGE SCALE GENOMIC DNA]</scope>
    <source>
        <tissue evidence="2">The whole plant</tissue>
    </source>
</reference>
<protein>
    <submittedName>
        <fullName evidence="2">NADPH-dependent codeinone reductase 1-2</fullName>
    </submittedName>
</protein>
<feature type="domain" description="NADP-dependent oxidoreductase" evidence="1">
    <location>
        <begin position="160"/>
        <end position="241"/>
    </location>
</feature>
<keyword evidence="3" id="KW-1185">Reference proteome</keyword>
<proteinExistence type="predicted"/>
<dbReference type="InterPro" id="IPR020471">
    <property type="entry name" value="AKR"/>
</dbReference>
<evidence type="ECO:0000313" key="2">
    <source>
        <dbReference type="EMBL" id="PKU59571.1"/>
    </source>
</evidence>
<evidence type="ECO:0000259" key="1">
    <source>
        <dbReference type="Pfam" id="PF00248"/>
    </source>
</evidence>
<organism evidence="2 3">
    <name type="scientific">Dendrobium catenatum</name>
    <dbReference type="NCBI Taxonomy" id="906689"/>
    <lineage>
        <taxon>Eukaryota</taxon>
        <taxon>Viridiplantae</taxon>
        <taxon>Streptophyta</taxon>
        <taxon>Embryophyta</taxon>
        <taxon>Tracheophyta</taxon>
        <taxon>Spermatophyta</taxon>
        <taxon>Magnoliopsida</taxon>
        <taxon>Liliopsida</taxon>
        <taxon>Asparagales</taxon>
        <taxon>Orchidaceae</taxon>
        <taxon>Epidendroideae</taxon>
        <taxon>Malaxideae</taxon>
        <taxon>Dendrobiinae</taxon>
        <taxon>Dendrobium</taxon>
    </lineage>
</organism>
<dbReference type="EMBL" id="KZ505431">
    <property type="protein sequence ID" value="PKU59571.1"/>
    <property type="molecule type" value="Genomic_DNA"/>
</dbReference>
<gene>
    <name evidence="2" type="primary">COR1.2</name>
    <name evidence="2" type="ORF">MA16_Dca028027</name>
</gene>